<comment type="function">
    <text evidence="1 8">Reversible hydration of carbon dioxide.</text>
</comment>
<keyword evidence="6 8" id="KW-0456">Lyase</keyword>
<keyword evidence="5 8" id="KW-0862">Zinc</keyword>
<evidence type="ECO:0000256" key="1">
    <source>
        <dbReference type="ARBA" id="ARBA00002904"/>
    </source>
</evidence>
<dbReference type="Proteomes" id="UP000013827">
    <property type="component" value="Unassembled WGS sequence"/>
</dbReference>
<keyword evidence="4 8" id="KW-0479">Metal-binding</keyword>
<evidence type="ECO:0000259" key="9">
    <source>
        <dbReference type="PROSITE" id="PS51144"/>
    </source>
</evidence>
<accession>A0A0D3K294</accession>
<dbReference type="InterPro" id="IPR001148">
    <property type="entry name" value="CA_dom"/>
</dbReference>
<sequence length="164" mass="18267">MSPNKHSWRYARPGPNHVADEWVQRETWGASFPTCINGIEQSPINIVTGEAIPMKSLPEISTDIDAAPHYVSNTGSGFQLFETTPTESMIANGTFIDTIEGSSKGESWVGGQKFLFYQMHWHTPSENTIDGRSFPLEAHFVHQLDDPMLVGTPPWLAPPSSRRE</sequence>
<comment type="similarity">
    <text evidence="2 8">Belongs to the alpha-carbonic anhydrase family.</text>
</comment>
<evidence type="ECO:0000256" key="8">
    <source>
        <dbReference type="RuleBase" id="RU367011"/>
    </source>
</evidence>
<dbReference type="InterPro" id="IPR023561">
    <property type="entry name" value="Carbonic_anhydrase_a-class"/>
</dbReference>
<dbReference type="HOGENOM" id="CLU_1622101_0_0_1"/>
<evidence type="ECO:0000256" key="5">
    <source>
        <dbReference type="ARBA" id="ARBA00022833"/>
    </source>
</evidence>
<dbReference type="EC" id="4.2.1.1" evidence="3 8"/>
<comment type="cofactor">
    <cofactor evidence="8">
        <name>Zn(2+)</name>
        <dbReference type="ChEBI" id="CHEBI:29105"/>
    </cofactor>
</comment>
<dbReference type="InterPro" id="IPR018338">
    <property type="entry name" value="Carbonic_anhydrase_a-class_CS"/>
</dbReference>
<evidence type="ECO:0000256" key="7">
    <source>
        <dbReference type="ARBA" id="ARBA00048348"/>
    </source>
</evidence>
<feature type="domain" description="Alpha-carbonic anhydrase" evidence="9">
    <location>
        <begin position="6"/>
        <end position="164"/>
    </location>
</feature>
<keyword evidence="11" id="KW-1185">Reference proteome</keyword>
<dbReference type="SMART" id="SM01057">
    <property type="entry name" value="Carb_anhydrase"/>
    <property type="match status" value="1"/>
</dbReference>
<dbReference type="GO" id="GO:0008270">
    <property type="term" value="F:zinc ion binding"/>
    <property type="evidence" value="ECO:0007669"/>
    <property type="project" value="UniProtKB-UniRule"/>
</dbReference>
<dbReference type="KEGG" id="ehx:EMIHUDRAFT_233460"/>
<proteinExistence type="inferred from homology"/>
<reference evidence="10" key="2">
    <citation type="submission" date="2024-10" db="UniProtKB">
        <authorList>
            <consortium name="EnsemblProtists"/>
        </authorList>
    </citation>
    <scope>IDENTIFICATION</scope>
</reference>
<organism evidence="10 11">
    <name type="scientific">Emiliania huxleyi (strain CCMP1516)</name>
    <dbReference type="NCBI Taxonomy" id="280463"/>
    <lineage>
        <taxon>Eukaryota</taxon>
        <taxon>Haptista</taxon>
        <taxon>Haptophyta</taxon>
        <taxon>Prymnesiophyceae</taxon>
        <taxon>Isochrysidales</taxon>
        <taxon>Noelaerhabdaceae</taxon>
        <taxon>Emiliania</taxon>
    </lineage>
</organism>
<evidence type="ECO:0000256" key="2">
    <source>
        <dbReference type="ARBA" id="ARBA00010718"/>
    </source>
</evidence>
<protein>
    <recommendedName>
        <fullName evidence="3 8">Carbonic anhydrase</fullName>
        <ecNumber evidence="3 8">4.2.1.1</ecNumber>
    </recommendedName>
</protein>
<evidence type="ECO:0000256" key="6">
    <source>
        <dbReference type="ARBA" id="ARBA00023239"/>
    </source>
</evidence>
<dbReference type="PaxDb" id="2903-EOD29879"/>
<evidence type="ECO:0000256" key="3">
    <source>
        <dbReference type="ARBA" id="ARBA00012925"/>
    </source>
</evidence>
<name>A0A0D3K294_EMIH1</name>
<comment type="catalytic activity">
    <reaction evidence="7 8">
        <text>hydrogencarbonate + H(+) = CO2 + H2O</text>
        <dbReference type="Rhea" id="RHEA:10748"/>
        <dbReference type="ChEBI" id="CHEBI:15377"/>
        <dbReference type="ChEBI" id="CHEBI:15378"/>
        <dbReference type="ChEBI" id="CHEBI:16526"/>
        <dbReference type="ChEBI" id="CHEBI:17544"/>
        <dbReference type="EC" id="4.2.1.1"/>
    </reaction>
</comment>
<dbReference type="AlphaFoldDB" id="A0A0D3K294"/>
<evidence type="ECO:0000313" key="11">
    <source>
        <dbReference type="Proteomes" id="UP000013827"/>
    </source>
</evidence>
<dbReference type="Pfam" id="PF00194">
    <property type="entry name" value="Carb_anhydrase"/>
    <property type="match status" value="1"/>
</dbReference>
<dbReference type="GO" id="GO:0004089">
    <property type="term" value="F:carbonate dehydratase activity"/>
    <property type="evidence" value="ECO:0007669"/>
    <property type="project" value="UniProtKB-UniRule"/>
</dbReference>
<dbReference type="PANTHER" id="PTHR18952:SF265">
    <property type="entry name" value="CARBONIC ANHYDRASE"/>
    <property type="match status" value="1"/>
</dbReference>
<dbReference type="SUPFAM" id="SSF51069">
    <property type="entry name" value="Carbonic anhydrase"/>
    <property type="match status" value="1"/>
</dbReference>
<dbReference type="Gene3D" id="3.10.200.10">
    <property type="entry name" value="Alpha carbonic anhydrase"/>
    <property type="match status" value="1"/>
</dbReference>
<dbReference type="PANTHER" id="PTHR18952">
    <property type="entry name" value="CARBONIC ANHYDRASE"/>
    <property type="match status" value="1"/>
</dbReference>
<dbReference type="InterPro" id="IPR036398">
    <property type="entry name" value="CA_dom_sf"/>
</dbReference>
<evidence type="ECO:0000256" key="4">
    <source>
        <dbReference type="ARBA" id="ARBA00022723"/>
    </source>
</evidence>
<dbReference type="PROSITE" id="PS00162">
    <property type="entry name" value="ALPHA_CA_1"/>
    <property type="match status" value="1"/>
</dbReference>
<dbReference type="EnsemblProtists" id="EOD29879">
    <property type="protein sequence ID" value="EOD29879"/>
    <property type="gene ID" value="EMIHUDRAFT_233460"/>
</dbReference>
<evidence type="ECO:0000313" key="10">
    <source>
        <dbReference type="EnsemblProtists" id="EOD29879"/>
    </source>
</evidence>
<dbReference type="GeneID" id="17275153"/>
<dbReference type="STRING" id="2903.R1F9E5"/>
<reference evidence="11" key="1">
    <citation type="journal article" date="2013" name="Nature">
        <title>Pan genome of the phytoplankton Emiliania underpins its global distribution.</title>
        <authorList>
            <person name="Read B.A."/>
            <person name="Kegel J."/>
            <person name="Klute M.J."/>
            <person name="Kuo A."/>
            <person name="Lefebvre S.C."/>
            <person name="Maumus F."/>
            <person name="Mayer C."/>
            <person name="Miller J."/>
            <person name="Monier A."/>
            <person name="Salamov A."/>
            <person name="Young J."/>
            <person name="Aguilar M."/>
            <person name="Claverie J.M."/>
            <person name="Frickenhaus S."/>
            <person name="Gonzalez K."/>
            <person name="Herman E.K."/>
            <person name="Lin Y.C."/>
            <person name="Napier J."/>
            <person name="Ogata H."/>
            <person name="Sarno A.F."/>
            <person name="Shmutz J."/>
            <person name="Schroeder D."/>
            <person name="de Vargas C."/>
            <person name="Verret F."/>
            <person name="von Dassow P."/>
            <person name="Valentin K."/>
            <person name="Van de Peer Y."/>
            <person name="Wheeler G."/>
            <person name="Dacks J.B."/>
            <person name="Delwiche C.F."/>
            <person name="Dyhrman S.T."/>
            <person name="Glockner G."/>
            <person name="John U."/>
            <person name="Richards T."/>
            <person name="Worden A.Z."/>
            <person name="Zhang X."/>
            <person name="Grigoriev I.V."/>
            <person name="Allen A.E."/>
            <person name="Bidle K."/>
            <person name="Borodovsky M."/>
            <person name="Bowler C."/>
            <person name="Brownlee C."/>
            <person name="Cock J.M."/>
            <person name="Elias M."/>
            <person name="Gladyshev V.N."/>
            <person name="Groth M."/>
            <person name="Guda C."/>
            <person name="Hadaegh A."/>
            <person name="Iglesias-Rodriguez M.D."/>
            <person name="Jenkins J."/>
            <person name="Jones B.M."/>
            <person name="Lawson T."/>
            <person name="Leese F."/>
            <person name="Lindquist E."/>
            <person name="Lobanov A."/>
            <person name="Lomsadze A."/>
            <person name="Malik S.B."/>
            <person name="Marsh M.E."/>
            <person name="Mackinder L."/>
            <person name="Mock T."/>
            <person name="Mueller-Roeber B."/>
            <person name="Pagarete A."/>
            <person name="Parker M."/>
            <person name="Probert I."/>
            <person name="Quesneville H."/>
            <person name="Raines C."/>
            <person name="Rensing S.A."/>
            <person name="Riano-Pachon D.M."/>
            <person name="Richier S."/>
            <person name="Rokitta S."/>
            <person name="Shiraiwa Y."/>
            <person name="Soanes D.M."/>
            <person name="van der Giezen M."/>
            <person name="Wahlund T.M."/>
            <person name="Williams B."/>
            <person name="Wilson W."/>
            <person name="Wolfe G."/>
            <person name="Wurch L.L."/>
        </authorList>
    </citation>
    <scope>NUCLEOTIDE SEQUENCE</scope>
</reference>
<dbReference type="PROSITE" id="PS51144">
    <property type="entry name" value="ALPHA_CA_2"/>
    <property type="match status" value="1"/>
</dbReference>
<dbReference type="RefSeq" id="XP_005782308.1">
    <property type="nucleotide sequence ID" value="XM_005782251.1"/>
</dbReference>